<dbReference type="Pfam" id="PF22336">
    <property type="entry name" value="RhiE-like_linker"/>
    <property type="match status" value="1"/>
</dbReference>
<gene>
    <name evidence="10" type="ORF">KDW_40990</name>
</gene>
<dbReference type="Gene3D" id="3.40.47.10">
    <property type="match status" value="1"/>
</dbReference>
<proteinExistence type="predicted"/>
<dbReference type="InterPro" id="IPR009081">
    <property type="entry name" value="PP-bd_ACP"/>
</dbReference>
<evidence type="ECO:0000256" key="6">
    <source>
        <dbReference type="ARBA" id="ARBA00022679"/>
    </source>
</evidence>
<name>A0A5J4KU33_9CHLR</name>
<dbReference type="PROSITE" id="PS50075">
    <property type="entry name" value="CARRIER"/>
    <property type="match status" value="1"/>
</dbReference>
<evidence type="ECO:0000313" key="11">
    <source>
        <dbReference type="Proteomes" id="UP000326912"/>
    </source>
</evidence>
<dbReference type="PANTHER" id="PTHR43775">
    <property type="entry name" value="FATTY ACID SYNTHASE"/>
    <property type="match status" value="1"/>
</dbReference>
<dbReference type="FunFam" id="3.40.47.10:FF:000019">
    <property type="entry name" value="Polyketide synthase type I"/>
    <property type="match status" value="1"/>
</dbReference>
<dbReference type="GO" id="GO:0071770">
    <property type="term" value="P:DIM/DIP cell wall layer assembly"/>
    <property type="evidence" value="ECO:0007669"/>
    <property type="project" value="TreeGrafter"/>
</dbReference>
<dbReference type="GO" id="GO:0005737">
    <property type="term" value="C:cytoplasm"/>
    <property type="evidence" value="ECO:0007669"/>
    <property type="project" value="UniProtKB-SubCell"/>
</dbReference>
<dbReference type="AlphaFoldDB" id="A0A5J4KU33"/>
<dbReference type="Gene3D" id="3.40.50.720">
    <property type="entry name" value="NAD(P)-binding Rossmann-like Domain"/>
    <property type="match status" value="1"/>
</dbReference>
<accession>A0A5J4KU33</accession>
<sequence>MSGDRHIRYIHGQRSVAVWREITPDGGARHPWKDRGVYLITGGAGALGRLFAREIAQHAQHVSLILTGRSAPGAETEQQLEELRGLGARVTYRQTDVSEQAAARLLVQEIEAEYVQLNGIIHSAGIIKDNYIVKKTQAELQEVLAPKVVGLEYLDEASKELELDFFLFFSSVSGSLGNAGQADYAMANAFMDAYAAYRQTLTTFKQRHGRTLSINWSLWKEGGMHIDAETEKMLLQNLGMVPLQKENGIKALYQALASDKSQVLVFDGHVEKIKQKLLLSPVPKEPQRDNERRHEINASTETENLFNKVLESLVQIASNILKVSAQDIDIDTELGEYGFDSISFTVFANQINQEHRLELVPTIFFEHGNLKSLIEFLLKDYRSRLLEKFAQPADLAASQAVIEVVPDQKPAEPSIVTRKRSRFATRSIVLHEKHNESDVEPIAIIGISGKFPGADDIDEFWKNLSAGKDCITEIPGDRWDWQEYYGDPATEVNKTNIKWGGFIDGVAEFDPLFFGISPREAHFIDPQQRLLMMYAWKAIEDAGYSAQALSGTKTGVFIGTGNTGYKDLFYQANLPIEGHATTGNMIPSVGPNRLSYFLNIHGPSEPIETACSSSLVAIHRAVSAMESGSCDMAIVGGVNTILTPEAHISYSKAGMLSKDGRCKTFSSHANGYVRGEGVGMIMLKKLKDAERDRDHIYGIIRSTAENHGGRANTLTSPNPKAQADLLVTAYKKANLDPRTVTYIEAHGTGTELGDPIEINGLKAAFKELYQSTADSDVNDHRCGLGSVKSNIGHLELAAGISGVLKILLQMKYKTLVKSLHSDVLNPYIQLNDSPFYIVQENDEWKTIQDGKGHALPRRAGVSSFGIGGVNAHIVIEEYIPRENEVAPATSSPQHPVIIVLSAKNEQRLQDQAGQLLVAIRERKYADTDLSRIAYTLQVGREAMEERLAFIVGTMAELEEKLQKFVAGQDGIDNLYRGQVSRNKDVLAVFVVDEDMEKIFDIWISKRKYARLVDLWVKGLHIDWTRLYGEDRPRRISLPTYPFARDTYWLPDAPRLRRTVHRVRRPRLAATRARRPGSPGC</sequence>
<dbReference type="InterPro" id="IPR013968">
    <property type="entry name" value="PKS_KR"/>
</dbReference>
<dbReference type="InterPro" id="IPR036291">
    <property type="entry name" value="NAD(P)-bd_dom_sf"/>
</dbReference>
<keyword evidence="5" id="KW-0597">Phosphoprotein</keyword>
<dbReference type="InterPro" id="IPR036736">
    <property type="entry name" value="ACP-like_sf"/>
</dbReference>
<keyword evidence="6" id="KW-0808">Transferase</keyword>
<dbReference type="SUPFAM" id="SSF47336">
    <property type="entry name" value="ACP-like"/>
    <property type="match status" value="1"/>
</dbReference>
<reference evidence="10 11" key="1">
    <citation type="submission" date="2019-10" db="EMBL/GenBank/DDBJ databases">
        <title>Dictyobacter vulcani sp. nov., within the class Ktedonobacteria, isolated from soil of volcanic Mt. Zao.</title>
        <authorList>
            <person name="Zheng Y."/>
            <person name="Wang C.M."/>
            <person name="Sakai Y."/>
            <person name="Abe K."/>
            <person name="Yokota A."/>
            <person name="Yabe S."/>
        </authorList>
    </citation>
    <scope>NUCLEOTIDE SEQUENCE [LARGE SCALE GENOMIC DNA]</scope>
    <source>
        <strain evidence="10 11">W12</strain>
    </source>
</reference>
<dbReference type="Pfam" id="PF00109">
    <property type="entry name" value="ketoacyl-synt"/>
    <property type="match status" value="1"/>
</dbReference>
<dbReference type="SUPFAM" id="SSF51735">
    <property type="entry name" value="NAD(P)-binding Rossmann-fold domains"/>
    <property type="match status" value="1"/>
</dbReference>
<dbReference type="SUPFAM" id="SSF53901">
    <property type="entry name" value="Thiolase-like"/>
    <property type="match status" value="1"/>
</dbReference>
<dbReference type="GO" id="GO:0031177">
    <property type="term" value="F:phosphopantetheine binding"/>
    <property type="evidence" value="ECO:0007669"/>
    <property type="project" value="InterPro"/>
</dbReference>
<dbReference type="Proteomes" id="UP000326912">
    <property type="component" value="Unassembled WGS sequence"/>
</dbReference>
<evidence type="ECO:0000256" key="1">
    <source>
        <dbReference type="ARBA" id="ARBA00004496"/>
    </source>
</evidence>
<evidence type="ECO:0000256" key="3">
    <source>
        <dbReference type="ARBA" id="ARBA00022450"/>
    </source>
</evidence>
<keyword evidence="3" id="KW-0596">Phosphopantetheine</keyword>
<dbReference type="InterPro" id="IPR016039">
    <property type="entry name" value="Thiolase-like"/>
</dbReference>
<dbReference type="Gene3D" id="1.10.1200.10">
    <property type="entry name" value="ACP-like"/>
    <property type="match status" value="1"/>
</dbReference>
<evidence type="ECO:0000256" key="4">
    <source>
        <dbReference type="ARBA" id="ARBA00022490"/>
    </source>
</evidence>
<evidence type="ECO:0000259" key="8">
    <source>
        <dbReference type="PROSITE" id="PS50075"/>
    </source>
</evidence>
<comment type="caution">
    <text evidence="10">The sequence shown here is derived from an EMBL/GenBank/DDBJ whole genome shotgun (WGS) entry which is preliminary data.</text>
</comment>
<dbReference type="Pfam" id="PF00550">
    <property type="entry name" value="PP-binding"/>
    <property type="match status" value="1"/>
</dbReference>
<dbReference type="Pfam" id="PF02801">
    <property type="entry name" value="Ketoacyl-synt_C"/>
    <property type="match status" value="1"/>
</dbReference>
<dbReference type="EMBL" id="BKZW01000002">
    <property type="protein sequence ID" value="GER89937.1"/>
    <property type="molecule type" value="Genomic_DNA"/>
</dbReference>
<dbReference type="GO" id="GO:0005886">
    <property type="term" value="C:plasma membrane"/>
    <property type="evidence" value="ECO:0007669"/>
    <property type="project" value="TreeGrafter"/>
</dbReference>
<dbReference type="InterPro" id="IPR057326">
    <property type="entry name" value="KR_dom"/>
</dbReference>
<dbReference type="GO" id="GO:0004315">
    <property type="term" value="F:3-oxoacyl-[acyl-carrier-protein] synthase activity"/>
    <property type="evidence" value="ECO:0007669"/>
    <property type="project" value="InterPro"/>
</dbReference>
<dbReference type="GO" id="GO:0006633">
    <property type="term" value="P:fatty acid biosynthetic process"/>
    <property type="evidence" value="ECO:0007669"/>
    <property type="project" value="InterPro"/>
</dbReference>
<evidence type="ECO:0000256" key="5">
    <source>
        <dbReference type="ARBA" id="ARBA00022553"/>
    </source>
</evidence>
<dbReference type="InterPro" id="IPR054514">
    <property type="entry name" value="RhiE-like_linker"/>
</dbReference>
<feature type="domain" description="Ketosynthase family 3 (KS3)" evidence="9">
    <location>
        <begin position="439"/>
        <end position="877"/>
    </location>
</feature>
<dbReference type="SMART" id="SM01294">
    <property type="entry name" value="PKS_PP_betabranch"/>
    <property type="match status" value="1"/>
</dbReference>
<dbReference type="InterPro" id="IPR020841">
    <property type="entry name" value="PKS_Beta-ketoAc_synthase_dom"/>
</dbReference>
<dbReference type="Gene3D" id="1.10.1240.100">
    <property type="match status" value="1"/>
</dbReference>
<keyword evidence="11" id="KW-1185">Reference proteome</keyword>
<dbReference type="SMART" id="SM00825">
    <property type="entry name" value="PKS_KS"/>
    <property type="match status" value="1"/>
</dbReference>
<evidence type="ECO:0000256" key="7">
    <source>
        <dbReference type="ARBA" id="ARBA00022737"/>
    </source>
</evidence>
<organism evidence="10 11">
    <name type="scientific">Dictyobacter vulcani</name>
    <dbReference type="NCBI Taxonomy" id="2607529"/>
    <lineage>
        <taxon>Bacteria</taxon>
        <taxon>Bacillati</taxon>
        <taxon>Chloroflexota</taxon>
        <taxon>Ktedonobacteria</taxon>
        <taxon>Ktedonobacterales</taxon>
        <taxon>Dictyobacteraceae</taxon>
        <taxon>Dictyobacter</taxon>
    </lineage>
</organism>
<evidence type="ECO:0000256" key="2">
    <source>
        <dbReference type="ARBA" id="ARBA00004792"/>
    </source>
</evidence>
<evidence type="ECO:0000259" key="9">
    <source>
        <dbReference type="PROSITE" id="PS52004"/>
    </source>
</evidence>
<comment type="subcellular location">
    <subcellularLocation>
        <location evidence="1">Cytoplasm</location>
    </subcellularLocation>
</comment>
<dbReference type="PROSITE" id="PS00606">
    <property type="entry name" value="KS3_1"/>
    <property type="match status" value="1"/>
</dbReference>
<feature type="domain" description="Carrier" evidence="8">
    <location>
        <begin position="304"/>
        <end position="381"/>
    </location>
</feature>
<dbReference type="InterPro" id="IPR018201">
    <property type="entry name" value="Ketoacyl_synth_AS"/>
</dbReference>
<dbReference type="InterPro" id="IPR020806">
    <property type="entry name" value="PKS_PP-bd"/>
</dbReference>
<dbReference type="SMART" id="SM00822">
    <property type="entry name" value="PKS_KR"/>
    <property type="match status" value="1"/>
</dbReference>
<dbReference type="Pfam" id="PF08659">
    <property type="entry name" value="KR"/>
    <property type="match status" value="1"/>
</dbReference>
<dbReference type="InterPro" id="IPR014030">
    <property type="entry name" value="Ketoacyl_synth_N"/>
</dbReference>
<dbReference type="PANTHER" id="PTHR43775:SF37">
    <property type="entry name" value="SI:DKEY-61P9.11"/>
    <property type="match status" value="1"/>
</dbReference>
<dbReference type="CDD" id="cd08953">
    <property type="entry name" value="KR_2_SDR_x"/>
    <property type="match status" value="1"/>
</dbReference>
<evidence type="ECO:0000313" key="10">
    <source>
        <dbReference type="EMBL" id="GER89937.1"/>
    </source>
</evidence>
<protein>
    <submittedName>
        <fullName evidence="10">Uncharacterized protein</fullName>
    </submittedName>
</protein>
<dbReference type="GO" id="GO:0004312">
    <property type="term" value="F:fatty acid synthase activity"/>
    <property type="evidence" value="ECO:0007669"/>
    <property type="project" value="TreeGrafter"/>
</dbReference>
<dbReference type="InterPro" id="IPR050091">
    <property type="entry name" value="PKS_NRPS_Biosynth_Enz"/>
</dbReference>
<keyword evidence="7" id="KW-0677">Repeat</keyword>
<dbReference type="SMART" id="SM00823">
    <property type="entry name" value="PKS_PP"/>
    <property type="match status" value="1"/>
</dbReference>
<dbReference type="CDD" id="cd00833">
    <property type="entry name" value="PKS"/>
    <property type="match status" value="1"/>
</dbReference>
<dbReference type="PROSITE" id="PS52004">
    <property type="entry name" value="KS3_2"/>
    <property type="match status" value="1"/>
</dbReference>
<keyword evidence="4" id="KW-0963">Cytoplasm</keyword>
<dbReference type="InterPro" id="IPR014031">
    <property type="entry name" value="Ketoacyl_synth_C"/>
</dbReference>
<comment type="pathway">
    <text evidence="2">Antibiotic biosynthesis.</text>
</comment>